<name>A0A1F7I266_9BACT</name>
<keyword evidence="3" id="KW-0378">Hydrolase</keyword>
<dbReference type="EMBL" id="MGAC01000041">
    <property type="protein sequence ID" value="OGK37458.1"/>
    <property type="molecule type" value="Genomic_DNA"/>
</dbReference>
<organism evidence="5 6">
    <name type="scientific">Candidatus Roizmanbacteria bacterium RIFCSPHIGHO2_12_FULL_41_11</name>
    <dbReference type="NCBI Taxonomy" id="1802052"/>
    <lineage>
        <taxon>Bacteria</taxon>
        <taxon>Candidatus Roizmaniibacteriota</taxon>
    </lineage>
</organism>
<gene>
    <name evidence="5" type="ORF">A3F03_01075</name>
</gene>
<sequence>MRRILNTLTFITLSIGLILFLLLLSKQLVIPDFPQKTDKTVIITNALVTVVPQKMERAKIKRVVDGDTVELQNGKKVRYLEIDTPELHHPTKPVQCFAKEAMEENKKLVEGKEVYLLKGITNTDRYQRLLRYIYLPNPKDASHEALFVNRYLVEEGFAYSYKYPPDIKYNLLFLQLEKKARENHKGLWQQCPK</sequence>
<evidence type="ECO:0000256" key="2">
    <source>
        <dbReference type="ARBA" id="ARBA00022759"/>
    </source>
</evidence>
<keyword evidence="1" id="KW-0540">Nuclease</keyword>
<dbReference type="SUPFAM" id="SSF50199">
    <property type="entry name" value="Staphylococcal nuclease"/>
    <property type="match status" value="1"/>
</dbReference>
<dbReference type="GO" id="GO:0016787">
    <property type="term" value="F:hydrolase activity"/>
    <property type="evidence" value="ECO:0007669"/>
    <property type="project" value="UniProtKB-KW"/>
</dbReference>
<evidence type="ECO:0000256" key="1">
    <source>
        <dbReference type="ARBA" id="ARBA00022722"/>
    </source>
</evidence>
<dbReference type="InterPro" id="IPR016071">
    <property type="entry name" value="Staphylococal_nuclease_OB-fold"/>
</dbReference>
<evidence type="ECO:0000313" key="5">
    <source>
        <dbReference type="EMBL" id="OGK37458.1"/>
    </source>
</evidence>
<comment type="caution">
    <text evidence="5">The sequence shown here is derived from an EMBL/GenBank/DDBJ whole genome shotgun (WGS) entry which is preliminary data.</text>
</comment>
<keyword evidence="2" id="KW-0255">Endonuclease</keyword>
<dbReference type="GO" id="GO:0004519">
    <property type="term" value="F:endonuclease activity"/>
    <property type="evidence" value="ECO:0007669"/>
    <property type="project" value="UniProtKB-KW"/>
</dbReference>
<evidence type="ECO:0000259" key="4">
    <source>
        <dbReference type="PROSITE" id="PS50830"/>
    </source>
</evidence>
<dbReference type="Pfam" id="PF00565">
    <property type="entry name" value="SNase"/>
    <property type="match status" value="1"/>
</dbReference>
<evidence type="ECO:0000256" key="3">
    <source>
        <dbReference type="ARBA" id="ARBA00022801"/>
    </source>
</evidence>
<protein>
    <recommendedName>
        <fullName evidence="4">TNase-like domain-containing protein</fullName>
    </recommendedName>
</protein>
<dbReference type="SMART" id="SM00318">
    <property type="entry name" value="SNc"/>
    <property type="match status" value="1"/>
</dbReference>
<reference evidence="5 6" key="1">
    <citation type="journal article" date="2016" name="Nat. Commun.">
        <title>Thousands of microbial genomes shed light on interconnected biogeochemical processes in an aquifer system.</title>
        <authorList>
            <person name="Anantharaman K."/>
            <person name="Brown C.T."/>
            <person name="Hug L.A."/>
            <person name="Sharon I."/>
            <person name="Castelle C.J."/>
            <person name="Probst A.J."/>
            <person name="Thomas B.C."/>
            <person name="Singh A."/>
            <person name="Wilkins M.J."/>
            <person name="Karaoz U."/>
            <person name="Brodie E.L."/>
            <person name="Williams K.H."/>
            <person name="Hubbard S.S."/>
            <person name="Banfield J.F."/>
        </authorList>
    </citation>
    <scope>NUCLEOTIDE SEQUENCE [LARGE SCALE GENOMIC DNA]</scope>
</reference>
<dbReference type="Proteomes" id="UP000176803">
    <property type="component" value="Unassembled WGS sequence"/>
</dbReference>
<dbReference type="PROSITE" id="PS50830">
    <property type="entry name" value="TNASE_3"/>
    <property type="match status" value="1"/>
</dbReference>
<proteinExistence type="predicted"/>
<dbReference type="Gene3D" id="2.40.50.90">
    <property type="match status" value="1"/>
</dbReference>
<dbReference type="AlphaFoldDB" id="A0A1F7I266"/>
<evidence type="ECO:0000313" key="6">
    <source>
        <dbReference type="Proteomes" id="UP000176803"/>
    </source>
</evidence>
<dbReference type="PANTHER" id="PTHR12302:SF3">
    <property type="entry name" value="SERINE_THREONINE-PROTEIN KINASE 31"/>
    <property type="match status" value="1"/>
</dbReference>
<feature type="domain" description="TNase-like" evidence="4">
    <location>
        <begin position="54"/>
        <end position="190"/>
    </location>
</feature>
<dbReference type="PANTHER" id="PTHR12302">
    <property type="entry name" value="EBNA2 BINDING PROTEIN P100"/>
    <property type="match status" value="1"/>
</dbReference>
<accession>A0A1F7I266</accession>
<dbReference type="InterPro" id="IPR035437">
    <property type="entry name" value="SNase_OB-fold_sf"/>
</dbReference>